<keyword evidence="9 17" id="KW-0479">Metal-binding</keyword>
<feature type="region of interest" description="Disordered" evidence="18">
    <location>
        <begin position="460"/>
        <end position="486"/>
    </location>
</feature>
<keyword evidence="7" id="KW-0285">Flavoprotein</keyword>
<keyword evidence="12" id="KW-0560">Oxidoreductase</keyword>
<feature type="domain" description="Flavodoxin-like" evidence="19">
    <location>
        <begin position="494"/>
        <end position="634"/>
    </location>
</feature>
<evidence type="ECO:0000256" key="17">
    <source>
        <dbReference type="PIRSR" id="PIRSR000209-1"/>
    </source>
</evidence>
<feature type="compositionally biased region" description="Polar residues" evidence="18">
    <location>
        <begin position="463"/>
        <end position="486"/>
    </location>
</feature>
<dbReference type="Pfam" id="PF00067">
    <property type="entry name" value="p450"/>
    <property type="match status" value="1"/>
</dbReference>
<dbReference type="InterPro" id="IPR001128">
    <property type="entry name" value="Cyt_P450"/>
</dbReference>
<organism evidence="21 22">
    <name type="scientific">Cerrena zonata</name>
    <dbReference type="NCBI Taxonomy" id="2478898"/>
    <lineage>
        <taxon>Eukaryota</taxon>
        <taxon>Fungi</taxon>
        <taxon>Dikarya</taxon>
        <taxon>Basidiomycota</taxon>
        <taxon>Agaricomycotina</taxon>
        <taxon>Agaricomycetes</taxon>
        <taxon>Polyporales</taxon>
        <taxon>Cerrenaceae</taxon>
        <taxon>Cerrena</taxon>
    </lineage>
</organism>
<comment type="caution">
    <text evidence="21">The sequence shown here is derived from an EMBL/GenBank/DDBJ whole genome shotgun (WGS) entry which is preliminary data.</text>
</comment>
<dbReference type="InterPro" id="IPR008254">
    <property type="entry name" value="Flavodoxin/NO_synth"/>
</dbReference>
<dbReference type="CDD" id="cd11068">
    <property type="entry name" value="CYP120A1"/>
    <property type="match status" value="1"/>
</dbReference>
<dbReference type="InterPro" id="IPR002401">
    <property type="entry name" value="Cyt_P450_E_grp-I"/>
</dbReference>
<dbReference type="InterPro" id="IPR036396">
    <property type="entry name" value="Cyt_P450_sf"/>
</dbReference>
<dbReference type="Proteomes" id="UP001385951">
    <property type="component" value="Unassembled WGS sequence"/>
</dbReference>
<evidence type="ECO:0008006" key="23">
    <source>
        <dbReference type="Google" id="ProtNLM"/>
    </source>
</evidence>
<dbReference type="PROSITE" id="PS50902">
    <property type="entry name" value="FLAVODOXIN_LIKE"/>
    <property type="match status" value="1"/>
</dbReference>
<dbReference type="PROSITE" id="PS00086">
    <property type="entry name" value="CYTOCHROME_P450"/>
    <property type="match status" value="1"/>
</dbReference>
<dbReference type="SUPFAM" id="SSF48264">
    <property type="entry name" value="Cytochrome P450"/>
    <property type="match status" value="1"/>
</dbReference>
<dbReference type="SUPFAM" id="SSF63380">
    <property type="entry name" value="Riboflavin synthase domain-like"/>
    <property type="match status" value="1"/>
</dbReference>
<keyword evidence="11" id="KW-0521">NADP</keyword>
<keyword evidence="8" id="KW-0288">FMN</keyword>
<evidence type="ECO:0000313" key="22">
    <source>
        <dbReference type="Proteomes" id="UP001385951"/>
    </source>
</evidence>
<dbReference type="GO" id="GO:0005506">
    <property type="term" value="F:iron ion binding"/>
    <property type="evidence" value="ECO:0007669"/>
    <property type="project" value="InterPro"/>
</dbReference>
<dbReference type="GO" id="GO:0050660">
    <property type="term" value="F:flavin adenine dinucleotide binding"/>
    <property type="evidence" value="ECO:0007669"/>
    <property type="project" value="TreeGrafter"/>
</dbReference>
<comment type="cofactor">
    <cofactor evidence="3">
        <name>FAD</name>
        <dbReference type="ChEBI" id="CHEBI:57692"/>
    </cofactor>
</comment>
<evidence type="ECO:0000256" key="2">
    <source>
        <dbReference type="ARBA" id="ARBA00001971"/>
    </source>
</evidence>
<proteinExistence type="inferred from homology"/>
<evidence type="ECO:0000256" key="18">
    <source>
        <dbReference type="SAM" id="MobiDB-lite"/>
    </source>
</evidence>
<dbReference type="InterPro" id="IPR029039">
    <property type="entry name" value="Flavoprotein-like_sf"/>
</dbReference>
<dbReference type="PRINTS" id="PR00385">
    <property type="entry name" value="P450"/>
</dbReference>
<dbReference type="CDD" id="cd06206">
    <property type="entry name" value="bifunctional_CYPOR"/>
    <property type="match status" value="1"/>
</dbReference>
<dbReference type="FunFam" id="1.10.630.10:FF:000040">
    <property type="entry name" value="Bifunctional cytochrome P450/NADPH--P450 reductase"/>
    <property type="match status" value="1"/>
</dbReference>
<dbReference type="PRINTS" id="PR00463">
    <property type="entry name" value="EP450I"/>
</dbReference>
<evidence type="ECO:0000256" key="16">
    <source>
        <dbReference type="ARBA" id="ARBA00049342"/>
    </source>
</evidence>
<dbReference type="PIRSF" id="PIRSF000209">
    <property type="entry name" value="Bifunctional_P450_P450R"/>
    <property type="match status" value="1"/>
</dbReference>
<evidence type="ECO:0000256" key="8">
    <source>
        <dbReference type="ARBA" id="ARBA00022643"/>
    </source>
</evidence>
<dbReference type="SUPFAM" id="SSF52218">
    <property type="entry name" value="Flavoproteins"/>
    <property type="match status" value="1"/>
</dbReference>
<evidence type="ECO:0000256" key="10">
    <source>
        <dbReference type="ARBA" id="ARBA00022827"/>
    </source>
</evidence>
<evidence type="ECO:0000256" key="13">
    <source>
        <dbReference type="ARBA" id="ARBA00023004"/>
    </source>
</evidence>
<dbReference type="InterPro" id="IPR017927">
    <property type="entry name" value="FAD-bd_FR_type"/>
</dbReference>
<dbReference type="InterPro" id="IPR001433">
    <property type="entry name" value="OxRdtase_FAD/NAD-bd"/>
</dbReference>
<dbReference type="SUPFAM" id="SSF52343">
    <property type="entry name" value="Ferredoxin reductase-like, C-terminal NADP-linked domain"/>
    <property type="match status" value="1"/>
</dbReference>
<dbReference type="InterPro" id="IPR023173">
    <property type="entry name" value="NADPH_Cyt_P450_Rdtase_alpha"/>
</dbReference>
<dbReference type="AlphaFoldDB" id="A0AAW0G0Y1"/>
<dbReference type="Gene3D" id="3.40.50.360">
    <property type="match status" value="1"/>
</dbReference>
<dbReference type="Gene3D" id="1.10.630.10">
    <property type="entry name" value="Cytochrome P450"/>
    <property type="match status" value="1"/>
</dbReference>
<gene>
    <name evidence="21" type="ORF">QCA50_011713</name>
</gene>
<dbReference type="GO" id="GO:0070330">
    <property type="term" value="F:aromatase activity"/>
    <property type="evidence" value="ECO:0007669"/>
    <property type="project" value="InterPro"/>
</dbReference>
<dbReference type="Gene3D" id="2.40.30.10">
    <property type="entry name" value="Translation factors"/>
    <property type="match status" value="1"/>
</dbReference>
<dbReference type="GO" id="GO:0005829">
    <property type="term" value="C:cytosol"/>
    <property type="evidence" value="ECO:0007669"/>
    <property type="project" value="TreeGrafter"/>
</dbReference>
<keyword evidence="6 17" id="KW-0349">Heme</keyword>
<dbReference type="InterPro" id="IPR039261">
    <property type="entry name" value="FNR_nucleotide-bd"/>
</dbReference>
<evidence type="ECO:0000313" key="21">
    <source>
        <dbReference type="EMBL" id="KAK7685349.1"/>
    </source>
</evidence>
<dbReference type="PANTHER" id="PTHR19384">
    <property type="entry name" value="NITRIC OXIDE SYNTHASE-RELATED"/>
    <property type="match status" value="1"/>
</dbReference>
<keyword evidence="5" id="KW-0813">Transport</keyword>
<dbReference type="FunFam" id="2.40.30.10:FF:000198">
    <property type="entry name" value="Bifunctional cytochrome P450/NADPH--P450 reductase"/>
    <property type="match status" value="1"/>
</dbReference>
<comment type="similarity">
    <text evidence="4">In the N-terminal section; belongs to the cytochrome P450 family.</text>
</comment>
<name>A0AAW0G0Y1_9APHY</name>
<dbReference type="EMBL" id="JASBNA010000021">
    <property type="protein sequence ID" value="KAK7685349.1"/>
    <property type="molecule type" value="Genomic_DNA"/>
</dbReference>
<comment type="cofactor">
    <cofactor evidence="1">
        <name>FMN</name>
        <dbReference type="ChEBI" id="CHEBI:58210"/>
    </cofactor>
</comment>
<dbReference type="InterPro" id="IPR017938">
    <property type="entry name" value="Riboflavin_synthase-like_b-brl"/>
</dbReference>
<evidence type="ECO:0000256" key="12">
    <source>
        <dbReference type="ARBA" id="ARBA00023002"/>
    </source>
</evidence>
<evidence type="ECO:0000259" key="19">
    <source>
        <dbReference type="PROSITE" id="PS50902"/>
    </source>
</evidence>
<feature type="domain" description="FAD-binding FR-type" evidence="20">
    <location>
        <begin position="670"/>
        <end position="896"/>
    </location>
</feature>
<evidence type="ECO:0000256" key="15">
    <source>
        <dbReference type="ARBA" id="ARBA00047827"/>
    </source>
</evidence>
<feature type="binding site" description="axial binding residue" evidence="17">
    <location>
        <position position="403"/>
    </location>
    <ligand>
        <name>heme</name>
        <dbReference type="ChEBI" id="CHEBI:30413"/>
    </ligand>
    <ligandPart>
        <name>Fe</name>
        <dbReference type="ChEBI" id="CHEBI:18248"/>
    </ligandPart>
</feature>
<keyword evidence="10" id="KW-0274">FAD</keyword>
<comment type="cofactor">
    <cofactor evidence="2 17">
        <name>heme</name>
        <dbReference type="ChEBI" id="CHEBI:30413"/>
    </cofactor>
</comment>
<dbReference type="InterPro" id="IPR023206">
    <property type="entry name" value="Bifunctional_P450_P450_red"/>
</dbReference>
<accession>A0AAW0G0Y1</accession>
<evidence type="ECO:0000259" key="20">
    <source>
        <dbReference type="PROSITE" id="PS51384"/>
    </source>
</evidence>
<comment type="catalytic activity">
    <reaction evidence="15">
        <text>an organic molecule + reduced [NADPH--hemoprotein reductase] + O2 = an alcohol + oxidized [NADPH--hemoprotein reductase] + H2O + H(+)</text>
        <dbReference type="Rhea" id="RHEA:17149"/>
        <dbReference type="Rhea" id="RHEA-COMP:11964"/>
        <dbReference type="Rhea" id="RHEA-COMP:11965"/>
        <dbReference type="ChEBI" id="CHEBI:15377"/>
        <dbReference type="ChEBI" id="CHEBI:15378"/>
        <dbReference type="ChEBI" id="CHEBI:15379"/>
        <dbReference type="ChEBI" id="CHEBI:30879"/>
        <dbReference type="ChEBI" id="CHEBI:57618"/>
        <dbReference type="ChEBI" id="CHEBI:58210"/>
        <dbReference type="ChEBI" id="CHEBI:142491"/>
        <dbReference type="EC" id="1.14.14.1"/>
    </reaction>
</comment>
<reference evidence="21 22" key="1">
    <citation type="submission" date="2022-09" db="EMBL/GenBank/DDBJ databases">
        <authorList>
            <person name="Palmer J.M."/>
        </authorList>
    </citation>
    <scope>NUCLEOTIDE SEQUENCE [LARGE SCALE GENOMIC DNA]</scope>
    <source>
        <strain evidence="21 22">DSM 7382</strain>
    </source>
</reference>
<dbReference type="Pfam" id="PF00667">
    <property type="entry name" value="FAD_binding_1"/>
    <property type="match status" value="1"/>
</dbReference>
<evidence type="ECO:0000256" key="1">
    <source>
        <dbReference type="ARBA" id="ARBA00001917"/>
    </source>
</evidence>
<keyword evidence="14" id="KW-0503">Monooxygenase</keyword>
<evidence type="ECO:0000256" key="14">
    <source>
        <dbReference type="ARBA" id="ARBA00023033"/>
    </source>
</evidence>
<dbReference type="InterPro" id="IPR017972">
    <property type="entry name" value="Cyt_P450_CS"/>
</dbReference>
<evidence type="ECO:0000256" key="6">
    <source>
        <dbReference type="ARBA" id="ARBA00022617"/>
    </source>
</evidence>
<evidence type="ECO:0000256" key="4">
    <source>
        <dbReference type="ARBA" id="ARBA00010018"/>
    </source>
</evidence>
<sequence length="1053" mass="116783">MTTPIPKPPTIPFLGNVMNIDSDVPLMSQNLLARQYGEIYYLDLLGRTLVVVSSREFCNELSNEKRFLKAIGGGLREVRNGVGDGLFTAFPHEENWAIAHRILMPAFSTLAVRDMFDDMGDIVSQCVMKWERFGPSYKVDAAADFTRLTFDAISLCAMSYRVNSFYEPELHPFIQAMGDFLIESGRRAQRPGLVNTLMRGSASKYQEDIHTLMSLVDEIIAERKANPVDKKDLLYTMLEGKDPQTGKGLSIENIRNNLLTFLIAGHETTSGMLTFATYYLLKNPDTLQKLRGEIDTMIGNRPMTIDDVHKLPYLIAVMRETLRLAPTAAMRSVAALEDTTLGNGTYAIQKDQIVALNIYMVHRDPKIWGEDAESFRPERMLDGKFEQLPPNSWQPFGFGMRGCIGRPFAWQEAQMTLVAILQRFDLVMDDPTYTLQLKQTLTIKPKDFYIHAIPRNDKPKMTVSPSTITSQAMGTPSGITSTPAQSINEPRQPLYVLYGSNTGSSEAFAQRIASDAPSYGFQARIGTLDSAKDRIMTNGPTIIVTASFEGEPADNAQQFVSWLTDLRGEELKGIRYAVFGCGNRDWVATYQKIPTLIDTVAAEHGAERLLDRGAGDAGASDFFESFDKWETDLWAALAKVYSTKATSEDGGFKIETLETGSARAQLLRQPDTAFGTVIQNYVLTASGAPVKRHIEFSLPEGSTYRAGDYLAILPVNPPRDVHRAIARLGLAAEQEVSISSLGPSSLPVNKPITIFTLLSGYVELGQPATGRELRVLIGAANSDVTVSALKNLTPEELVSKRISLLDVLEDYPDINLSLGKFLEILPRMRIRQYSISSSPLWNPQQATLTISVIEAPSISGRKEPFLGVASTYLASLRPGDKVQMAVRASNMAFHLPADPTIPLVLICAGSGFAPLRGFLQERAYQALAGRPVEKSILFFGCRKASEDFLYSDSDLKRWVNLGIVDVRPAFSRAEQDSIGCKYVQDRIWSDRKDISEYFKKGAKFYLCGSSKVATGVKEKLAKLIEEVRQINEEDASDVLKQLMIGRFATDIFE</sequence>
<dbReference type="PANTHER" id="PTHR19384:SF127">
    <property type="entry name" value="BIFUNCTIONAL CYTOCHROME P450_NADPH--P450 REDUCTASE"/>
    <property type="match status" value="1"/>
</dbReference>
<dbReference type="GO" id="GO:0020037">
    <property type="term" value="F:heme binding"/>
    <property type="evidence" value="ECO:0007669"/>
    <property type="project" value="InterPro"/>
</dbReference>
<dbReference type="Pfam" id="PF00175">
    <property type="entry name" value="NAD_binding_1"/>
    <property type="match status" value="1"/>
</dbReference>
<dbReference type="Gene3D" id="1.20.990.10">
    <property type="entry name" value="NADPH-cytochrome p450 Reductase, Chain A, domain 3"/>
    <property type="match status" value="1"/>
</dbReference>
<comment type="catalytic activity">
    <reaction evidence="16">
        <text>2 oxidized [cytochrome P450] + NADPH = 2 reduced [cytochrome P450] + NADP(+) + H(+)</text>
        <dbReference type="Rhea" id="RHEA:24040"/>
        <dbReference type="Rhea" id="RHEA-COMP:14627"/>
        <dbReference type="Rhea" id="RHEA-COMP:14628"/>
        <dbReference type="ChEBI" id="CHEBI:15378"/>
        <dbReference type="ChEBI" id="CHEBI:55376"/>
        <dbReference type="ChEBI" id="CHEBI:57783"/>
        <dbReference type="ChEBI" id="CHEBI:58349"/>
        <dbReference type="ChEBI" id="CHEBI:60344"/>
        <dbReference type="EC" id="1.6.2.4"/>
    </reaction>
</comment>
<evidence type="ECO:0000256" key="9">
    <source>
        <dbReference type="ARBA" id="ARBA00022723"/>
    </source>
</evidence>
<evidence type="ECO:0000256" key="7">
    <source>
        <dbReference type="ARBA" id="ARBA00022630"/>
    </source>
</evidence>
<protein>
    <recommendedName>
        <fullName evidence="23">Cytochrome P450</fullName>
    </recommendedName>
</protein>
<dbReference type="GO" id="GO:0003958">
    <property type="term" value="F:NADPH-hemoprotein reductase activity"/>
    <property type="evidence" value="ECO:0007669"/>
    <property type="project" value="UniProtKB-EC"/>
</dbReference>
<evidence type="ECO:0000256" key="5">
    <source>
        <dbReference type="ARBA" id="ARBA00022448"/>
    </source>
</evidence>
<dbReference type="InterPro" id="IPR003097">
    <property type="entry name" value="CysJ-like_FAD-binding"/>
</dbReference>
<evidence type="ECO:0000256" key="3">
    <source>
        <dbReference type="ARBA" id="ARBA00001974"/>
    </source>
</evidence>
<dbReference type="PROSITE" id="PS51384">
    <property type="entry name" value="FAD_FR"/>
    <property type="match status" value="1"/>
</dbReference>
<keyword evidence="13 17" id="KW-0408">Iron</keyword>
<dbReference type="Pfam" id="PF00258">
    <property type="entry name" value="Flavodoxin_1"/>
    <property type="match status" value="1"/>
</dbReference>
<evidence type="ECO:0000256" key="11">
    <source>
        <dbReference type="ARBA" id="ARBA00022857"/>
    </source>
</evidence>
<dbReference type="Gene3D" id="3.40.50.80">
    <property type="entry name" value="Nucleotide-binding domain of ferredoxin-NADP reductase (FNR) module"/>
    <property type="match status" value="1"/>
</dbReference>
<keyword evidence="22" id="KW-1185">Reference proteome</keyword>
<dbReference type="GO" id="GO:0010181">
    <property type="term" value="F:FMN binding"/>
    <property type="evidence" value="ECO:0007669"/>
    <property type="project" value="InterPro"/>
</dbReference>